<gene>
    <name evidence="2" type="ORF">ZYGR_0AZ00890</name>
</gene>
<evidence type="ECO:0000256" key="1">
    <source>
        <dbReference type="SAM" id="MobiDB-lite"/>
    </source>
</evidence>
<accession>A0A1Q3AJL1</accession>
<feature type="compositionally biased region" description="Polar residues" evidence="1">
    <location>
        <begin position="296"/>
        <end position="306"/>
    </location>
</feature>
<evidence type="ECO:0000313" key="2">
    <source>
        <dbReference type="EMBL" id="GAV55918.1"/>
    </source>
</evidence>
<evidence type="ECO:0000313" key="3">
    <source>
        <dbReference type="Proteomes" id="UP000187013"/>
    </source>
</evidence>
<feature type="region of interest" description="Disordered" evidence="1">
    <location>
        <begin position="179"/>
        <end position="216"/>
    </location>
</feature>
<dbReference type="GO" id="GO:0008017">
    <property type="term" value="F:microtubule binding"/>
    <property type="evidence" value="ECO:0007669"/>
    <property type="project" value="InterPro"/>
</dbReference>
<feature type="compositionally biased region" description="Basic and acidic residues" evidence="1">
    <location>
        <begin position="180"/>
        <end position="190"/>
    </location>
</feature>
<dbReference type="EMBL" id="BDGX01000052">
    <property type="protein sequence ID" value="GAV55918.1"/>
    <property type="molecule type" value="Genomic_DNA"/>
</dbReference>
<feature type="compositionally biased region" description="Polar residues" evidence="1">
    <location>
        <begin position="127"/>
        <end position="151"/>
    </location>
</feature>
<comment type="caution">
    <text evidence="2">The sequence shown here is derived from an EMBL/GenBank/DDBJ whole genome shotgun (WGS) entry which is preliminary data.</text>
</comment>
<name>A0A1Q3AJL1_ZYGRO</name>
<feature type="compositionally biased region" description="Polar residues" evidence="1">
    <location>
        <begin position="238"/>
        <end position="249"/>
    </location>
</feature>
<organism evidence="2 3">
    <name type="scientific">Zygosaccharomyces rouxii</name>
    <dbReference type="NCBI Taxonomy" id="4956"/>
    <lineage>
        <taxon>Eukaryota</taxon>
        <taxon>Fungi</taxon>
        <taxon>Dikarya</taxon>
        <taxon>Ascomycota</taxon>
        <taxon>Saccharomycotina</taxon>
        <taxon>Saccharomycetes</taxon>
        <taxon>Saccharomycetales</taxon>
        <taxon>Saccharomycetaceae</taxon>
        <taxon>Zygosaccharomyces</taxon>
    </lineage>
</organism>
<feature type="region of interest" description="Disordered" evidence="1">
    <location>
        <begin position="79"/>
        <end position="114"/>
    </location>
</feature>
<dbReference type="InterPro" id="IPR031401">
    <property type="entry name" value="She1"/>
</dbReference>
<dbReference type="AlphaFoldDB" id="A0A1Q3AJL1"/>
<feature type="region of interest" description="Disordered" evidence="1">
    <location>
        <begin position="126"/>
        <end position="164"/>
    </location>
</feature>
<proteinExistence type="predicted"/>
<feature type="region of interest" description="Disordered" evidence="1">
    <location>
        <begin position="33"/>
        <end position="52"/>
    </location>
</feature>
<dbReference type="Proteomes" id="UP000187013">
    <property type="component" value="Unassembled WGS sequence"/>
</dbReference>
<dbReference type="OrthoDB" id="4067846at2759"/>
<evidence type="ECO:0008006" key="4">
    <source>
        <dbReference type="Google" id="ProtNLM"/>
    </source>
</evidence>
<dbReference type="Pfam" id="PF17077">
    <property type="entry name" value="Msap1"/>
    <property type="match status" value="1"/>
</dbReference>
<feature type="region of interest" description="Disordered" evidence="1">
    <location>
        <begin position="238"/>
        <end position="312"/>
    </location>
</feature>
<reference evidence="2 3" key="1">
    <citation type="submission" date="2016-08" db="EMBL/GenBank/DDBJ databases">
        <title>Draft genome sequence of allopolyploid Zygosaccharomyces rouxii.</title>
        <authorList>
            <person name="Watanabe J."/>
            <person name="Uehara K."/>
            <person name="Mogi Y."/>
            <person name="Tsukioka Y."/>
        </authorList>
    </citation>
    <scope>NUCLEOTIDE SEQUENCE [LARGE SCALE GENOMIC DNA]</scope>
    <source>
        <strain evidence="2 3">NBRC 110957</strain>
    </source>
</reference>
<feature type="compositionally biased region" description="Low complexity" evidence="1">
    <location>
        <begin position="258"/>
        <end position="290"/>
    </location>
</feature>
<protein>
    <recommendedName>
        <fullName evidence="4">Mitotic spindle-associated protein SHE1</fullName>
    </recommendedName>
</protein>
<sequence length="312" mass="35222">MQKDIDAIGKVGVTKRIGSSVLDELDERAGEKISELKPGDFNRSDTNDGRNHELSKHFQNVHESQFNRMESLESHYINSSLPQTPKRHVENNDNEFSNPKKLKLPIPPSSPPVHDITKRIRRLRIRNSLTGGNSNQSRTPTQTALKSTPLTKQRPMDPPRFLRPTVNSLKKNVDTPSFIRNKESRDDARGTTRAVPRNHLHQPQPMPRREKHPMPRSQSVFERLYSQTTIARSCSMGNVSVKSHTQGIPSRSRERDNNTNNNIINYNGSANANANASRNANARANANSNRTKMTRSKTSGSLSSQLDRPAWK</sequence>
<dbReference type="GO" id="GO:0015630">
    <property type="term" value="C:microtubule cytoskeleton"/>
    <property type="evidence" value="ECO:0007669"/>
    <property type="project" value="InterPro"/>
</dbReference>